<protein>
    <submittedName>
        <fullName evidence="2">LAMI_0A03796g1_1</fullName>
    </submittedName>
</protein>
<proteinExistence type="predicted"/>
<dbReference type="Gene3D" id="3.30.700.20">
    <property type="entry name" value="Hypothetical protein ph0010, domain 1"/>
    <property type="match status" value="1"/>
</dbReference>
<dbReference type="InterPro" id="IPR027485">
    <property type="entry name" value="AMMECR1_N"/>
</dbReference>
<dbReference type="InterPro" id="IPR036071">
    <property type="entry name" value="AMMECR1_dom_sf"/>
</dbReference>
<dbReference type="InterPro" id="IPR023473">
    <property type="entry name" value="AMMECR1"/>
</dbReference>
<dbReference type="PROSITE" id="PS51112">
    <property type="entry name" value="AMMECR1"/>
    <property type="match status" value="1"/>
</dbReference>
<dbReference type="SUPFAM" id="SSF143447">
    <property type="entry name" value="AMMECR1-like"/>
    <property type="match status" value="1"/>
</dbReference>
<dbReference type="OrthoDB" id="24630at2759"/>
<dbReference type="PANTHER" id="PTHR13016">
    <property type="entry name" value="AMMECR1 HOMOLOG"/>
    <property type="match status" value="1"/>
</dbReference>
<evidence type="ECO:0000313" key="2">
    <source>
        <dbReference type="EMBL" id="SCU78200.1"/>
    </source>
</evidence>
<organism evidence="2 3">
    <name type="scientific">Lachancea mirantina</name>
    <dbReference type="NCBI Taxonomy" id="1230905"/>
    <lineage>
        <taxon>Eukaryota</taxon>
        <taxon>Fungi</taxon>
        <taxon>Dikarya</taxon>
        <taxon>Ascomycota</taxon>
        <taxon>Saccharomycotina</taxon>
        <taxon>Saccharomycetes</taxon>
        <taxon>Saccharomycetales</taxon>
        <taxon>Saccharomycetaceae</taxon>
        <taxon>Lachancea</taxon>
    </lineage>
</organism>
<dbReference type="PANTHER" id="PTHR13016:SF0">
    <property type="entry name" value="AMME SYNDROME CANDIDATE GENE 1 PROTEIN"/>
    <property type="match status" value="1"/>
</dbReference>
<dbReference type="InterPro" id="IPR002733">
    <property type="entry name" value="AMMECR1_domain"/>
</dbReference>
<dbReference type="Proteomes" id="UP000191024">
    <property type="component" value="Chromosome A"/>
</dbReference>
<reference evidence="2 3" key="1">
    <citation type="submission" date="2016-03" db="EMBL/GenBank/DDBJ databases">
        <authorList>
            <person name="Devillers H."/>
        </authorList>
    </citation>
    <scope>NUCLEOTIDE SEQUENCE [LARGE SCALE GENOMIC DNA]</scope>
    <source>
        <strain evidence="2">CBS 11717</strain>
    </source>
</reference>
<dbReference type="AlphaFoldDB" id="A0A1G4INF3"/>
<gene>
    <name evidence="2" type="ORF">LAMI_0A03796G</name>
</gene>
<dbReference type="STRING" id="1230905.A0A1G4INF3"/>
<feature type="domain" description="AMMECR1" evidence="1">
    <location>
        <begin position="6"/>
        <end position="227"/>
    </location>
</feature>
<dbReference type="NCBIfam" id="TIGR00296">
    <property type="entry name" value="TIGR00296 family protein"/>
    <property type="match status" value="1"/>
</dbReference>
<dbReference type="EMBL" id="LT598462">
    <property type="protein sequence ID" value="SCU78200.1"/>
    <property type="molecule type" value="Genomic_DNA"/>
</dbReference>
<accession>A0A1G4INF3</accession>
<evidence type="ECO:0000259" key="1">
    <source>
        <dbReference type="PROSITE" id="PS51112"/>
    </source>
</evidence>
<sequence>MGSGEILSSPFAFYAFYQLFSRLDTSNSKKDATGNVTFDQIAYELFPGTQTDAASEKTSLFITWKKKSKGSSEFQLRGCIGTFAKLPLLRGIEKYALIAAFEDHRFPPISAAEVKDLQCSCNVLHEFQSIYAAGKGDIYDWELGVHGIELKFRDPHSSRLLSATFLPEVMPEQDWDKRETFVNLIEKAGCWQFAETVMDNYEKYFVDVIRYRGDKSEISYPEFHRGLKALLADPSR</sequence>
<keyword evidence="3" id="KW-1185">Reference proteome</keyword>
<evidence type="ECO:0000313" key="3">
    <source>
        <dbReference type="Proteomes" id="UP000191024"/>
    </source>
</evidence>
<name>A0A1G4INF3_9SACH</name>
<dbReference type="Pfam" id="PF01871">
    <property type="entry name" value="AMMECR1"/>
    <property type="match status" value="1"/>
</dbReference>